<dbReference type="KEGG" id="paun:MJA45_27335"/>
<dbReference type="RefSeq" id="WP_315605044.1">
    <property type="nucleotide sequence ID" value="NZ_CP130318.1"/>
</dbReference>
<reference evidence="1 2" key="1">
    <citation type="submission" date="2022-02" db="EMBL/GenBank/DDBJ databases">
        <title>Paenibacillus sp. MBLB1776 Whole Genome Shotgun Sequencing.</title>
        <authorList>
            <person name="Hwang C.Y."/>
            <person name="Cho E.-S."/>
            <person name="Seo M.-J."/>
        </authorList>
    </citation>
    <scope>NUCLEOTIDE SEQUENCE [LARGE SCALE GENOMIC DNA]</scope>
    <source>
        <strain evidence="1 2">MBLB1776</strain>
    </source>
</reference>
<proteinExistence type="predicted"/>
<evidence type="ECO:0000313" key="2">
    <source>
        <dbReference type="Proteomes" id="UP001305702"/>
    </source>
</evidence>
<name>A0AA96LDZ6_9BACL</name>
<dbReference type="AlphaFoldDB" id="A0AA96LDZ6"/>
<keyword evidence="2" id="KW-1185">Reference proteome</keyword>
<protein>
    <submittedName>
        <fullName evidence="1">Uncharacterized protein</fullName>
    </submittedName>
</protein>
<evidence type="ECO:0000313" key="1">
    <source>
        <dbReference type="EMBL" id="WNQ11268.1"/>
    </source>
</evidence>
<organism evidence="1 2">
    <name type="scientific">Paenibacillus aurantius</name>
    <dbReference type="NCBI Taxonomy" id="2918900"/>
    <lineage>
        <taxon>Bacteria</taxon>
        <taxon>Bacillati</taxon>
        <taxon>Bacillota</taxon>
        <taxon>Bacilli</taxon>
        <taxon>Bacillales</taxon>
        <taxon>Paenibacillaceae</taxon>
        <taxon>Paenibacillus</taxon>
    </lineage>
</organism>
<dbReference type="Proteomes" id="UP001305702">
    <property type="component" value="Chromosome"/>
</dbReference>
<accession>A0AA96LDZ6</accession>
<gene>
    <name evidence="1" type="ORF">MJA45_27335</name>
</gene>
<sequence length="58" mass="7095">MIKKAGYPMDTIMTLTRNHWHQLMSNCYLTIHEYCRDRDLKAAMMKKAYFHELQIHHE</sequence>
<dbReference type="EMBL" id="CP130318">
    <property type="protein sequence ID" value="WNQ11268.1"/>
    <property type="molecule type" value="Genomic_DNA"/>
</dbReference>